<accession>A0A8S5RAA9</accession>
<organism evidence="1">
    <name type="scientific">Siphoviridae sp. ctkfT29</name>
    <dbReference type="NCBI Taxonomy" id="2827278"/>
    <lineage>
        <taxon>Viruses</taxon>
        <taxon>Duplodnaviria</taxon>
        <taxon>Heunggongvirae</taxon>
        <taxon>Uroviricota</taxon>
        <taxon>Caudoviricetes</taxon>
    </lineage>
</organism>
<sequence length="255" mass="29953">MIKIENTEVLGWEHAIRGMRNPMNSWARSDSHECDCSEYAAVRVLGDTAYKVFCQMYKADHKPAKLCGGEAKRDFCIGKNDHALMMRLAKAGAEHAKYRRMIVVYADVTAPLYWWKEYDTYKVGTVANSCSTMHKIAAKEFTLEDFSHEHLISDESIPTRVYSAKQMMEATIENLNIFRNLYLQTKDKKYWWQIIQMLPSSYNQRRTVMLNYEVLANIYRQRLNHKLDEWRDFCTWAEQLPYSELITGKEAETDE</sequence>
<dbReference type="EMBL" id="BK015850">
    <property type="protein sequence ID" value="DAE28099.1"/>
    <property type="molecule type" value="Genomic_DNA"/>
</dbReference>
<name>A0A8S5RAA9_9CAUD</name>
<proteinExistence type="predicted"/>
<reference evidence="1" key="1">
    <citation type="journal article" date="2021" name="Proc. Natl. Acad. Sci. U.S.A.">
        <title>A Catalog of Tens of Thousands of Viruses from Human Metagenomes Reveals Hidden Associations with Chronic Diseases.</title>
        <authorList>
            <person name="Tisza M.J."/>
            <person name="Buck C.B."/>
        </authorList>
    </citation>
    <scope>NUCLEOTIDE SEQUENCE</scope>
    <source>
        <strain evidence="1">CtkfT29</strain>
    </source>
</reference>
<evidence type="ECO:0000313" key="1">
    <source>
        <dbReference type="EMBL" id="DAE28099.1"/>
    </source>
</evidence>
<protein>
    <submittedName>
        <fullName evidence="1">Uncharacterized protein</fullName>
    </submittedName>
</protein>